<name>R1ATD5_9FIRM</name>
<evidence type="ECO:0000256" key="1">
    <source>
        <dbReference type="SAM" id="Coils"/>
    </source>
</evidence>
<feature type="coiled-coil region" evidence="1">
    <location>
        <begin position="32"/>
        <end position="62"/>
    </location>
</feature>
<sequence>MIDIRSEIRIKENELEKLAPLPEEFQSPNEFKKYLSNKAKELENINEEYEQYKEQYYELERQLPDFTFEEFRSFASKRF</sequence>
<gene>
    <name evidence="2" type="ORF">L21TH_2068</name>
</gene>
<dbReference type="Proteomes" id="UP000013378">
    <property type="component" value="Unassembled WGS sequence"/>
</dbReference>
<comment type="caution">
    <text evidence="2">The sequence shown here is derived from an EMBL/GenBank/DDBJ whole genome shotgun (WGS) entry which is preliminary data.</text>
</comment>
<dbReference type="EMBL" id="ARZA01000232">
    <property type="protein sequence ID" value="EOC99891.1"/>
    <property type="molecule type" value="Genomic_DNA"/>
</dbReference>
<evidence type="ECO:0000313" key="2">
    <source>
        <dbReference type="EMBL" id="EOC99891.1"/>
    </source>
</evidence>
<keyword evidence="1" id="KW-0175">Coiled coil</keyword>
<proteinExistence type="predicted"/>
<organism evidence="2 3">
    <name type="scientific">Caldisalinibacter kiritimatiensis</name>
    <dbReference type="NCBI Taxonomy" id="1304284"/>
    <lineage>
        <taxon>Bacteria</taxon>
        <taxon>Bacillati</taxon>
        <taxon>Bacillota</taxon>
        <taxon>Tissierellia</taxon>
        <taxon>Tissierellales</taxon>
        <taxon>Thermohalobacteraceae</taxon>
        <taxon>Caldisalinibacter</taxon>
    </lineage>
</organism>
<evidence type="ECO:0000313" key="3">
    <source>
        <dbReference type="Proteomes" id="UP000013378"/>
    </source>
</evidence>
<dbReference type="AlphaFoldDB" id="R1ATD5"/>
<keyword evidence="3" id="KW-1185">Reference proteome</keyword>
<accession>R1ATD5</accession>
<reference evidence="2 3" key="1">
    <citation type="journal article" date="2015" name="Geomicrobiol. J.">
        <title>Caldisalinibacter kiritimatiensis gen. nov., sp. nov., a moderately thermohalophilic thiosulfate-reducing bacterium from a hypersaline microbial mat.</title>
        <authorList>
            <person name="Ben Hania W."/>
            <person name="Joseph M."/>
            <person name="Fiebig A."/>
            <person name="Bunk B."/>
            <person name="Klenk H.-P."/>
            <person name="Fardeau M.-L."/>
            <person name="Spring S."/>
        </authorList>
    </citation>
    <scope>NUCLEOTIDE SEQUENCE [LARGE SCALE GENOMIC DNA]</scope>
    <source>
        <strain evidence="2 3">L21-TH-D2</strain>
    </source>
</reference>
<protein>
    <submittedName>
        <fullName evidence="2">Uncharacterized protein</fullName>
    </submittedName>
</protein>